<feature type="domain" description="TraG P-loop" evidence="5">
    <location>
        <begin position="616"/>
        <end position="707"/>
    </location>
</feature>
<protein>
    <submittedName>
        <fullName evidence="6">Type IV secretion system protein VirB4</fullName>
    </submittedName>
</protein>
<dbReference type="InterPro" id="IPR051162">
    <property type="entry name" value="T4SS_component"/>
</dbReference>
<dbReference type="GO" id="GO:0005524">
    <property type="term" value="F:ATP binding"/>
    <property type="evidence" value="ECO:0007669"/>
    <property type="project" value="UniProtKB-KW"/>
</dbReference>
<dbReference type="Proteomes" id="UP000198925">
    <property type="component" value="Unassembled WGS sequence"/>
</dbReference>
<dbReference type="InterPro" id="IPR027417">
    <property type="entry name" value="P-loop_NTPase"/>
</dbReference>
<sequence length="797" mass="85436">TSILDDSGTLHAVLAVEGLPWETAAASALNGRVRGWAKLLRDLAATAGTHAAVTVSVHVVRSAADRSVYPAAECRSPFAAKLDDAYRRQLFGAVPLYRNELFVTVSLAPHASPSSRLRRLAGHRPAVTEDQLRRLDDAVAVLVSGLSEYRPRRLGVRKGKRAGQRGRRGALFSEIAEAMRLVLYGERLPVPVVTGHLGSAIYCERVIVGAETIELRGPGRSRFMAMLGCKEYPESTWAGQFDAILSAPYACVLTQSFSLLPKVEARTVATRKQNQMTTAGDRAGHQAAELSVLAAQIEGNAVVMGSHHVSLAVFADNPQRLADVAAEARRDLADGGAVVVREDRGLGAAFWAQLPGNGRYRVRPGVVTNRNMAAMAPLHNYPAGAAKGVWGVPVTVFRTSGGTALHYHFQPPPGVGAPDDVGNTLVIGPTGSGKSTWLGFVVAEAERTGARFVIFDYSKGLAILTRALGGTYLPLEMGRPTGFAPLRALTDSAEDIAFLEAWVTGLVTQGGGEAPTTEEKRLLSQGLSAVMAGPMEARTLSELRGFLGHSNKEGIGARLERWCEGGALGWAFDGPADVLSLDAAVLGLDTTHLLDHTEVRGPAMAYAFHRIASLLDGRPLVLVVDEFWRALLDPAFASLANDKLKVIRKENGAVVLATQSARDVLRSPIAHTILEQCPSKVLFANNNAKREDHVDGLGLTDAEWRLVRDDMQGATRRFLLKQGAHSVVCELSLGAMLDDVAVISGRKGTVKLMDRLRAELGEDVDAWLPAFRAQWRAVKAEDAEEGEDTAEFAELAA</sequence>
<dbReference type="PANTHER" id="PTHR30121:SF12">
    <property type="entry name" value="TYPE IV SECRETION SYSTEM PROTEIN CAGE"/>
    <property type="match status" value="1"/>
</dbReference>
<keyword evidence="2" id="KW-0547">Nucleotide-binding</keyword>
<feature type="domain" description="CagE TrbE VirB component of type IV transporter system central" evidence="4">
    <location>
        <begin position="163"/>
        <end position="363"/>
    </location>
</feature>
<dbReference type="SUPFAM" id="SSF52540">
    <property type="entry name" value="P-loop containing nucleoside triphosphate hydrolases"/>
    <property type="match status" value="1"/>
</dbReference>
<dbReference type="InterPro" id="IPR018145">
    <property type="entry name" value="CagE_TrbE_VirB_cntrl_dom"/>
</dbReference>
<dbReference type="EMBL" id="FMZX01000027">
    <property type="protein sequence ID" value="SDE31094.1"/>
    <property type="molecule type" value="Genomic_DNA"/>
</dbReference>
<dbReference type="InterPro" id="IPR043964">
    <property type="entry name" value="P-loop_TraG"/>
</dbReference>
<evidence type="ECO:0000256" key="2">
    <source>
        <dbReference type="ARBA" id="ARBA00022741"/>
    </source>
</evidence>
<dbReference type="Gene3D" id="3.40.50.300">
    <property type="entry name" value="P-loop containing nucleotide triphosphate hydrolases"/>
    <property type="match status" value="1"/>
</dbReference>
<comment type="similarity">
    <text evidence="1">Belongs to the TrbE/VirB4 family.</text>
</comment>
<evidence type="ECO:0000256" key="1">
    <source>
        <dbReference type="ARBA" id="ARBA00006512"/>
    </source>
</evidence>
<proteinExistence type="inferred from homology"/>
<evidence type="ECO:0000259" key="4">
    <source>
        <dbReference type="Pfam" id="PF03135"/>
    </source>
</evidence>
<dbReference type="CDD" id="cd01127">
    <property type="entry name" value="TrwB_TraG_TraD_VirD4"/>
    <property type="match status" value="1"/>
</dbReference>
<dbReference type="Pfam" id="PF19044">
    <property type="entry name" value="P-loop_TraG"/>
    <property type="match status" value="1"/>
</dbReference>
<name>A0A1G7BVC7_9PROT</name>
<accession>A0A1G7BVC7</accession>
<gene>
    <name evidence="6" type="ORF">SAMN04487779_102742</name>
</gene>
<organism evidence="6 7">
    <name type="scientific">Belnapia rosea</name>
    <dbReference type="NCBI Taxonomy" id="938405"/>
    <lineage>
        <taxon>Bacteria</taxon>
        <taxon>Pseudomonadati</taxon>
        <taxon>Pseudomonadota</taxon>
        <taxon>Alphaproteobacteria</taxon>
        <taxon>Acetobacterales</taxon>
        <taxon>Roseomonadaceae</taxon>
        <taxon>Belnapia</taxon>
    </lineage>
</organism>
<evidence type="ECO:0000259" key="5">
    <source>
        <dbReference type="Pfam" id="PF19044"/>
    </source>
</evidence>
<keyword evidence="7" id="KW-1185">Reference proteome</keyword>
<evidence type="ECO:0000256" key="3">
    <source>
        <dbReference type="ARBA" id="ARBA00022840"/>
    </source>
</evidence>
<reference evidence="6 7" key="1">
    <citation type="submission" date="2016-10" db="EMBL/GenBank/DDBJ databases">
        <authorList>
            <person name="de Groot N.N."/>
        </authorList>
    </citation>
    <scope>NUCLEOTIDE SEQUENCE [LARGE SCALE GENOMIC DNA]</scope>
    <source>
        <strain evidence="6 7">CPCC 100156</strain>
    </source>
</reference>
<dbReference type="RefSeq" id="WP_090665002.1">
    <property type="nucleotide sequence ID" value="NZ_FMZX01000027.1"/>
</dbReference>
<feature type="non-terminal residue" evidence="6">
    <location>
        <position position="1"/>
    </location>
</feature>
<dbReference type="AlphaFoldDB" id="A0A1G7BVC7"/>
<dbReference type="PANTHER" id="PTHR30121">
    <property type="entry name" value="UNCHARACTERIZED PROTEIN YJGR-RELATED"/>
    <property type="match status" value="1"/>
</dbReference>
<evidence type="ECO:0000313" key="6">
    <source>
        <dbReference type="EMBL" id="SDE31094.1"/>
    </source>
</evidence>
<dbReference type="Pfam" id="PF03135">
    <property type="entry name" value="CagE_TrbE_VirB"/>
    <property type="match status" value="1"/>
</dbReference>
<keyword evidence="3" id="KW-0067">ATP-binding</keyword>
<evidence type="ECO:0000313" key="7">
    <source>
        <dbReference type="Proteomes" id="UP000198925"/>
    </source>
</evidence>